<evidence type="ECO:0000313" key="1">
    <source>
        <dbReference type="EMBL" id="MDJ1179225.1"/>
    </source>
</evidence>
<evidence type="ECO:0000313" key="2">
    <source>
        <dbReference type="Proteomes" id="UP001231370"/>
    </source>
</evidence>
<name>A0ABT7BJG7_9CYAN</name>
<proteinExistence type="predicted"/>
<reference evidence="1 2" key="1">
    <citation type="submission" date="2023-01" db="EMBL/GenBank/DDBJ databases">
        <title>Novel diversity within Roseofilum (Cyanobacteria; Desertifilaceae) from marine benthic mats with descriptions of four novel species.</title>
        <authorList>
            <person name="Wang Y."/>
            <person name="Berthold D.E."/>
            <person name="Hu J."/>
            <person name="Lefler F.W."/>
            <person name="Laughinghouse H.D. IV."/>
        </authorList>
    </citation>
    <scope>NUCLEOTIDE SEQUENCE [LARGE SCALE GENOMIC DNA]</scope>
    <source>
        <strain evidence="1 2">BLCC-M91</strain>
    </source>
</reference>
<dbReference type="EMBL" id="JAQPOK010000079">
    <property type="protein sequence ID" value="MDJ1179225.1"/>
    <property type="molecule type" value="Genomic_DNA"/>
</dbReference>
<protein>
    <submittedName>
        <fullName evidence="1">Uncharacterized protein</fullName>
    </submittedName>
</protein>
<organism evidence="1 2">
    <name type="scientific">Roseofilum halophilum BLCC-M91</name>
    <dbReference type="NCBI Taxonomy" id="3022259"/>
    <lineage>
        <taxon>Bacteria</taxon>
        <taxon>Bacillati</taxon>
        <taxon>Cyanobacteriota</taxon>
        <taxon>Cyanophyceae</taxon>
        <taxon>Desertifilales</taxon>
        <taxon>Desertifilaceae</taxon>
        <taxon>Roseofilum</taxon>
        <taxon>Roseofilum halophilum</taxon>
    </lineage>
</organism>
<dbReference type="RefSeq" id="WP_283762535.1">
    <property type="nucleotide sequence ID" value="NZ_JAQPOK010000079.1"/>
</dbReference>
<dbReference type="Proteomes" id="UP001231370">
    <property type="component" value="Unassembled WGS sequence"/>
</dbReference>
<accession>A0ABT7BJG7</accession>
<sequence>MTSNTSLEEGMAAVEAAIAQIQQQIDHPKSLNWLEQISGSFKDEPAFEEILALGQAIRRGDAIA</sequence>
<keyword evidence="2" id="KW-1185">Reference proteome</keyword>
<gene>
    <name evidence="1" type="ORF">PJF56_10140</name>
</gene>
<comment type="caution">
    <text evidence="1">The sequence shown here is derived from an EMBL/GenBank/DDBJ whole genome shotgun (WGS) entry which is preliminary data.</text>
</comment>